<dbReference type="SUPFAM" id="SSF56399">
    <property type="entry name" value="ADP-ribosylation"/>
    <property type="match status" value="1"/>
</dbReference>
<feature type="transmembrane region" description="Helical" evidence="5">
    <location>
        <begin position="6"/>
        <end position="24"/>
    </location>
</feature>
<organism evidence="6 7">
    <name type="scientific">Colletotrichum orchidophilum</name>
    <dbReference type="NCBI Taxonomy" id="1209926"/>
    <lineage>
        <taxon>Eukaryota</taxon>
        <taxon>Fungi</taxon>
        <taxon>Dikarya</taxon>
        <taxon>Ascomycota</taxon>
        <taxon>Pezizomycotina</taxon>
        <taxon>Sordariomycetes</taxon>
        <taxon>Hypocreomycetidae</taxon>
        <taxon>Glomerellales</taxon>
        <taxon>Glomerellaceae</taxon>
        <taxon>Colletotrichum</taxon>
    </lineage>
</organism>
<keyword evidence="5" id="KW-1133">Transmembrane helix</keyword>
<evidence type="ECO:0000256" key="5">
    <source>
        <dbReference type="SAM" id="Phobius"/>
    </source>
</evidence>
<evidence type="ECO:0000256" key="2">
    <source>
        <dbReference type="ARBA" id="ARBA00022729"/>
    </source>
</evidence>
<gene>
    <name evidence="6" type="ORF">CORC01_09978</name>
</gene>
<protein>
    <submittedName>
        <fullName evidence="6">Cholera enterotoxin subunit A2</fullName>
    </submittedName>
</protein>
<dbReference type="PRINTS" id="PR00771">
    <property type="entry name" value="ENTEROTOXINA"/>
</dbReference>
<sequence length="221" mass="24752">MAGQQLLVLGLTVIALWAFLFYGLDLYRADSRPYSDIQISKGFLPKGQSTFGVATADTSLWIHVKGASNGFSKDKDGYVSTNSDRNLAESWINLFLHGNGYEAEFAALGGIKGSQTIGWAPVRSGVRRKEDLNYHERSVRDLFQIEKSACWAFKSSLDYVKEYLDYVDAICQLILLAKQTYTDTLKRYTAMVWNTSNSISDSRLEVDSLERNGTQHNHGKG</sequence>
<evidence type="ECO:0000256" key="1">
    <source>
        <dbReference type="ARBA" id="ARBA00022656"/>
    </source>
</evidence>
<evidence type="ECO:0000256" key="3">
    <source>
        <dbReference type="ARBA" id="ARBA00023026"/>
    </source>
</evidence>
<dbReference type="Proteomes" id="UP000176998">
    <property type="component" value="Unassembled WGS sequence"/>
</dbReference>
<keyword evidence="2" id="KW-0732">Signal</keyword>
<reference evidence="6 7" key="1">
    <citation type="submission" date="2016-09" db="EMBL/GenBank/DDBJ databases">
        <authorList>
            <person name="Capua I."/>
            <person name="De Benedictis P."/>
            <person name="Joannis T."/>
            <person name="Lombin L.H."/>
            <person name="Cattoli G."/>
        </authorList>
    </citation>
    <scope>NUCLEOTIDE SEQUENCE [LARGE SCALE GENOMIC DNA]</scope>
    <source>
        <strain evidence="6 7">IMI 309357</strain>
    </source>
</reference>
<dbReference type="AlphaFoldDB" id="A0A1G4B051"/>
<comment type="caution">
    <text evidence="6">The sequence shown here is derived from an EMBL/GenBank/DDBJ whole genome shotgun (WGS) entry which is preliminary data.</text>
</comment>
<dbReference type="OrthoDB" id="4927890at2759"/>
<keyword evidence="3" id="KW-0843">Virulence</keyword>
<dbReference type="InterPro" id="IPR001144">
    <property type="entry name" value="Enterotoxin_A"/>
</dbReference>
<dbReference type="EMBL" id="MJBS01000094">
    <property type="protein sequence ID" value="OHE94761.1"/>
    <property type="molecule type" value="Genomic_DNA"/>
</dbReference>
<keyword evidence="1" id="KW-0800">Toxin</keyword>
<dbReference type="STRING" id="1209926.A0A1G4B051"/>
<keyword evidence="7" id="KW-1185">Reference proteome</keyword>
<dbReference type="GeneID" id="34563117"/>
<proteinExistence type="predicted"/>
<dbReference type="Gene3D" id="3.90.210.10">
    <property type="entry name" value="Heat-Labile Enterotoxin, subunit A"/>
    <property type="match status" value="1"/>
</dbReference>
<evidence type="ECO:0000313" key="6">
    <source>
        <dbReference type="EMBL" id="OHE94761.1"/>
    </source>
</evidence>
<keyword evidence="5" id="KW-0812">Transmembrane</keyword>
<dbReference type="Pfam" id="PF01375">
    <property type="entry name" value="Enterotoxin_a"/>
    <property type="match status" value="1"/>
</dbReference>
<keyword evidence="5" id="KW-0472">Membrane</keyword>
<keyword evidence="4" id="KW-1015">Disulfide bond</keyword>
<accession>A0A1G4B051</accession>
<dbReference type="GO" id="GO:0090729">
    <property type="term" value="F:toxin activity"/>
    <property type="evidence" value="ECO:0007669"/>
    <property type="project" value="UniProtKB-KW"/>
</dbReference>
<evidence type="ECO:0000313" key="7">
    <source>
        <dbReference type="Proteomes" id="UP000176998"/>
    </source>
</evidence>
<dbReference type="RefSeq" id="XP_022471923.1">
    <property type="nucleotide sequence ID" value="XM_022621607.1"/>
</dbReference>
<evidence type="ECO:0000256" key="4">
    <source>
        <dbReference type="ARBA" id="ARBA00023157"/>
    </source>
</evidence>
<name>A0A1G4B051_9PEZI</name>